<dbReference type="SUPFAM" id="SSF52540">
    <property type="entry name" value="P-loop containing nucleoside triphosphate hydrolases"/>
    <property type="match status" value="1"/>
</dbReference>
<dbReference type="InterPro" id="IPR027417">
    <property type="entry name" value="P-loop_NTPase"/>
</dbReference>
<evidence type="ECO:0000313" key="5">
    <source>
        <dbReference type="EMBL" id="GAA5113519.1"/>
    </source>
</evidence>
<keyword evidence="6" id="KW-1185">Reference proteome</keyword>
<dbReference type="CDD" id="cd06170">
    <property type="entry name" value="LuxR_C_like"/>
    <property type="match status" value="1"/>
</dbReference>
<dbReference type="SUPFAM" id="SSF46894">
    <property type="entry name" value="C-terminal effector domain of the bipartite response regulators"/>
    <property type="match status" value="1"/>
</dbReference>
<dbReference type="Pfam" id="PF13401">
    <property type="entry name" value="AAA_22"/>
    <property type="match status" value="1"/>
</dbReference>
<accession>A0ABP9NCX1</accession>
<keyword evidence="1" id="KW-0805">Transcription regulation</keyword>
<dbReference type="Proteomes" id="UP001500804">
    <property type="component" value="Unassembled WGS sequence"/>
</dbReference>
<dbReference type="SMART" id="SM00421">
    <property type="entry name" value="HTH_LUXR"/>
    <property type="match status" value="1"/>
</dbReference>
<dbReference type="PANTHER" id="PTHR44688:SF16">
    <property type="entry name" value="DNA-BINDING TRANSCRIPTIONAL ACTIVATOR DEVR_DOSR"/>
    <property type="match status" value="1"/>
</dbReference>
<evidence type="ECO:0000256" key="3">
    <source>
        <dbReference type="ARBA" id="ARBA00023163"/>
    </source>
</evidence>
<proteinExistence type="predicted"/>
<reference evidence="6" key="1">
    <citation type="journal article" date="2019" name="Int. J. Syst. Evol. Microbiol.">
        <title>The Global Catalogue of Microorganisms (GCM) 10K type strain sequencing project: providing services to taxonomists for standard genome sequencing and annotation.</title>
        <authorList>
            <consortium name="The Broad Institute Genomics Platform"/>
            <consortium name="The Broad Institute Genome Sequencing Center for Infectious Disease"/>
            <person name="Wu L."/>
            <person name="Ma J."/>
        </authorList>
    </citation>
    <scope>NUCLEOTIDE SEQUENCE [LARGE SCALE GENOMIC DNA]</scope>
    <source>
        <strain evidence="6">JCM 18302</strain>
    </source>
</reference>
<protein>
    <submittedName>
        <fullName evidence="5">LuxR C-terminal-related transcriptional regulator</fullName>
    </submittedName>
</protein>
<dbReference type="Pfam" id="PF00196">
    <property type="entry name" value="GerE"/>
    <property type="match status" value="1"/>
</dbReference>
<dbReference type="InterPro" id="IPR059106">
    <property type="entry name" value="WHD_MalT"/>
</dbReference>
<dbReference type="InterPro" id="IPR016032">
    <property type="entry name" value="Sig_transdc_resp-reg_C-effctor"/>
</dbReference>
<organism evidence="5 6">
    <name type="scientific">Pseudonocardia adelaidensis</name>
    <dbReference type="NCBI Taxonomy" id="648754"/>
    <lineage>
        <taxon>Bacteria</taxon>
        <taxon>Bacillati</taxon>
        <taxon>Actinomycetota</taxon>
        <taxon>Actinomycetes</taxon>
        <taxon>Pseudonocardiales</taxon>
        <taxon>Pseudonocardiaceae</taxon>
        <taxon>Pseudonocardia</taxon>
    </lineage>
</organism>
<keyword evidence="2" id="KW-0238">DNA-binding</keyword>
<keyword evidence="3" id="KW-0804">Transcription</keyword>
<evidence type="ECO:0000256" key="2">
    <source>
        <dbReference type="ARBA" id="ARBA00023125"/>
    </source>
</evidence>
<dbReference type="InterPro" id="IPR049945">
    <property type="entry name" value="AAA_22"/>
</dbReference>
<dbReference type="InterPro" id="IPR000792">
    <property type="entry name" value="Tscrpt_reg_LuxR_C"/>
</dbReference>
<dbReference type="EMBL" id="BAABJO010000003">
    <property type="protein sequence ID" value="GAA5113519.1"/>
    <property type="molecule type" value="Genomic_DNA"/>
</dbReference>
<dbReference type="Gene3D" id="1.10.10.10">
    <property type="entry name" value="Winged helix-like DNA-binding domain superfamily/Winged helix DNA-binding domain"/>
    <property type="match status" value="1"/>
</dbReference>
<dbReference type="PROSITE" id="PS50043">
    <property type="entry name" value="HTH_LUXR_2"/>
    <property type="match status" value="1"/>
</dbReference>
<feature type="domain" description="HTH luxR-type" evidence="4">
    <location>
        <begin position="775"/>
        <end position="840"/>
    </location>
</feature>
<evidence type="ECO:0000259" key="4">
    <source>
        <dbReference type="PROSITE" id="PS50043"/>
    </source>
</evidence>
<dbReference type="InterPro" id="IPR036388">
    <property type="entry name" value="WH-like_DNA-bd_sf"/>
</dbReference>
<dbReference type="Pfam" id="PF25873">
    <property type="entry name" value="WHD_MalT"/>
    <property type="match status" value="1"/>
</dbReference>
<dbReference type="PANTHER" id="PTHR44688">
    <property type="entry name" value="DNA-BINDING TRANSCRIPTIONAL ACTIVATOR DEVR_DOSR"/>
    <property type="match status" value="1"/>
</dbReference>
<evidence type="ECO:0000256" key="1">
    <source>
        <dbReference type="ARBA" id="ARBA00023015"/>
    </source>
</evidence>
<comment type="caution">
    <text evidence="5">The sequence shown here is derived from an EMBL/GenBank/DDBJ whole genome shotgun (WGS) entry which is preliminary data.</text>
</comment>
<sequence length="846" mass="89891">MLAVLDEAAAGQVTVVTAPAGYGKTLLLAEWAARRPEQTAWVSLDDDDSDDRRFWSAVLASLGSCAAVPAGNPLHALIVPGRPSRDPVFLAAVVDAIAALPGPVRLVLDDIHELTAPDPLHGLAALVRDRPAALHLVLSGRAEPPVPLGRMRLAGQLREIRADLLRFSVPEAAEMLVAADTPVSPDQLRLLVEQTEGWAAGLRLAALSLREVADPDRFLTDLVGNGRAVSDYLVGEILSRLPVGTRELLGAVSICSELSAPLAVALSGRADAGEVLDSLERETGLVLSMGEGRTWYRLHRLLRSHLRADLRRQRPDAMVRLYGRAADWFAAEGQPAAALTYARRGGAPDRVVRLLREHATTLIAAGEHELVRTALDWLGAPFRGDPWLALVAALVATEGGALAQADAHIARAVAAWPSDPAPELVALRGLVRSRRVIVAGDPDDTPGETGSQAAEELGLGPMAMLHRGIGSLGEGRPDEARDIVGSALGRARQQHHGYLAALGLTLLAVIAGMEGDYRRMTELAEAADAEPGNPAWPATIGAGWSSTMRAYGALLRADPAECLDLVAADETGPERSLPEYSDDLLVLRTALRGAALFDLGRTGEGLDGLRDAQLVAAGRPGSPEVTATVAVLVHRATTLLGRTDLARAALSRAENGLRGSGEVGYLRARHQAAIGRYRAASETLAPLLDGSVPFVLPWIQVEARVLECQLALRLERRPEARRALDDALSLTAAMDVLRPLASSPPEVIDLLTRHVGSFGAEEPTTARVLAARRTLGAQPVPLTDRERAVLSLLPTQRSFEEIAVDLTVSHSTVKTHVRAIYSKFGVSSRRDAVASARLHGILSSDA</sequence>
<evidence type="ECO:0000313" key="6">
    <source>
        <dbReference type="Proteomes" id="UP001500804"/>
    </source>
</evidence>
<gene>
    <name evidence="5" type="ORF">GCM10023320_09240</name>
</gene>
<name>A0ABP9NCX1_9PSEU</name>